<accession>Q98FH9</accession>
<gene>
    <name evidence="2" type="ordered locus">msr3768</name>
</gene>
<sequence length="83" mass="9063">MLIAKSGKWPIWCGGGGATMAIFDDEPKKKARPHEIGQDLSLLSVGELSERIGILRDEIARLEAELKAKDNTKSAAEALFRRG</sequence>
<dbReference type="Pfam" id="PF06698">
    <property type="entry name" value="DUF1192"/>
    <property type="match status" value="1"/>
</dbReference>
<reference evidence="2 3" key="1">
    <citation type="journal article" date="2000" name="DNA Res.">
        <title>Complete genome structure of the nitrogen-fixing symbiotic bacterium Mesorhizobium loti.</title>
        <authorList>
            <person name="Kaneko T."/>
            <person name="Nakamura Y."/>
            <person name="Sato S."/>
            <person name="Asamizu E."/>
            <person name="Kato T."/>
            <person name="Sasamoto S."/>
            <person name="Watanabe A."/>
            <person name="Idesawa K."/>
            <person name="Ishikawa A."/>
            <person name="Kawashima K."/>
            <person name="Kimura T."/>
            <person name="Kishida Y."/>
            <person name="Kiyokawa C."/>
            <person name="Kohara M."/>
            <person name="Matsumoto M."/>
            <person name="Matsuno A."/>
            <person name="Mochizuki Y."/>
            <person name="Nakayama S."/>
            <person name="Nakazaki N."/>
            <person name="Shimpo S."/>
            <person name="Sugimoto M."/>
            <person name="Takeuchi C."/>
            <person name="Yamada M."/>
            <person name="Tabata S."/>
        </authorList>
    </citation>
    <scope>NUCLEOTIDE SEQUENCE [LARGE SCALE GENOMIC DNA]</scope>
    <source>
        <strain evidence="3">LMG 29417 / CECT 9101 / MAFF 303099</strain>
    </source>
</reference>
<dbReference type="HOGENOM" id="CLU_189918_3_0_5"/>
<feature type="coiled-coil region" evidence="1">
    <location>
        <begin position="45"/>
        <end position="79"/>
    </location>
</feature>
<protein>
    <submittedName>
        <fullName evidence="2">Msr3768 protein</fullName>
    </submittedName>
</protein>
<dbReference type="KEGG" id="mlo:msr3768"/>
<proteinExistence type="predicted"/>
<dbReference type="eggNOG" id="COG5509">
    <property type="taxonomic scope" value="Bacteria"/>
</dbReference>
<dbReference type="InterPro" id="IPR009579">
    <property type="entry name" value="DUF1192"/>
</dbReference>
<organism evidence="2 3">
    <name type="scientific">Mesorhizobium japonicum (strain LMG 29417 / CECT 9101 / MAFF 303099)</name>
    <name type="common">Mesorhizobium loti (strain MAFF 303099)</name>
    <dbReference type="NCBI Taxonomy" id="266835"/>
    <lineage>
        <taxon>Bacteria</taxon>
        <taxon>Pseudomonadati</taxon>
        <taxon>Pseudomonadota</taxon>
        <taxon>Alphaproteobacteria</taxon>
        <taxon>Hyphomicrobiales</taxon>
        <taxon>Phyllobacteriaceae</taxon>
        <taxon>Mesorhizobium</taxon>
    </lineage>
</organism>
<dbReference type="EMBL" id="BA000012">
    <property type="protein sequence ID" value="BAB50588.1"/>
    <property type="molecule type" value="Genomic_DNA"/>
</dbReference>
<dbReference type="AlphaFoldDB" id="Q98FH9"/>
<evidence type="ECO:0000256" key="1">
    <source>
        <dbReference type="SAM" id="Coils"/>
    </source>
</evidence>
<evidence type="ECO:0000313" key="2">
    <source>
        <dbReference type="EMBL" id="BAB50588.1"/>
    </source>
</evidence>
<name>Q98FH9_RHILO</name>
<keyword evidence="1" id="KW-0175">Coiled coil</keyword>
<evidence type="ECO:0000313" key="3">
    <source>
        <dbReference type="Proteomes" id="UP000000552"/>
    </source>
</evidence>
<dbReference type="Proteomes" id="UP000000552">
    <property type="component" value="Chromosome"/>
</dbReference>